<name>A0A1J4U602_9BACT</name>
<evidence type="ECO:0000256" key="6">
    <source>
        <dbReference type="SAM" id="Phobius"/>
    </source>
</evidence>
<proteinExistence type="inferred from homology"/>
<organism evidence="8 9">
    <name type="scientific">Candidatus Kuenenbacteria bacterium CG1_02_38_13</name>
    <dbReference type="NCBI Taxonomy" id="1805235"/>
    <lineage>
        <taxon>Bacteria</taxon>
        <taxon>Candidatus Kueneniibacteriota</taxon>
    </lineage>
</organism>
<dbReference type="Proteomes" id="UP000182465">
    <property type="component" value="Unassembled WGS sequence"/>
</dbReference>
<sequence>MALSDRIAELRQKLEHPTPTRWYKRWWGVLILFCLFLLISFVAASVIYIIKTARDIKNEKASINTAQKIQANKTLIEGQNNYWLGTSTPKITIVEFSDFACPFCQDNFSVVRELGLKYQNDIKIIYRDYLGHTDSLDLALAARCAGEQNKFWPMHDKLFTNQGQIALTDLPILAQQLGLDVKTFNTCLSTKKYLSYIREDITAAETIGITKTPSWIINDQARGEAYLQEGAINRSDFINIIEAFLKK</sequence>
<evidence type="ECO:0000256" key="2">
    <source>
        <dbReference type="ARBA" id="ARBA00022729"/>
    </source>
</evidence>
<dbReference type="Gene3D" id="3.40.30.10">
    <property type="entry name" value="Glutaredoxin"/>
    <property type="match status" value="1"/>
</dbReference>
<feature type="domain" description="Thioredoxin" evidence="7">
    <location>
        <begin position="60"/>
        <end position="246"/>
    </location>
</feature>
<keyword evidence="6" id="KW-1133">Transmembrane helix</keyword>
<dbReference type="SUPFAM" id="SSF52833">
    <property type="entry name" value="Thioredoxin-like"/>
    <property type="match status" value="1"/>
</dbReference>
<keyword evidence="6" id="KW-0472">Membrane</keyword>
<dbReference type="PROSITE" id="PS51352">
    <property type="entry name" value="THIOREDOXIN_2"/>
    <property type="match status" value="1"/>
</dbReference>
<feature type="transmembrane region" description="Helical" evidence="6">
    <location>
        <begin position="26"/>
        <end position="50"/>
    </location>
</feature>
<dbReference type="InterPro" id="IPR012336">
    <property type="entry name" value="Thioredoxin-like_fold"/>
</dbReference>
<keyword evidence="5" id="KW-0676">Redox-active center</keyword>
<keyword evidence="2" id="KW-0732">Signal</keyword>
<evidence type="ECO:0000256" key="4">
    <source>
        <dbReference type="ARBA" id="ARBA00023157"/>
    </source>
</evidence>
<dbReference type="InterPro" id="IPR013766">
    <property type="entry name" value="Thioredoxin_domain"/>
</dbReference>
<evidence type="ECO:0000256" key="5">
    <source>
        <dbReference type="ARBA" id="ARBA00023284"/>
    </source>
</evidence>
<protein>
    <recommendedName>
        <fullName evidence="7">Thioredoxin domain-containing protein</fullName>
    </recommendedName>
</protein>
<evidence type="ECO:0000256" key="3">
    <source>
        <dbReference type="ARBA" id="ARBA00023002"/>
    </source>
</evidence>
<gene>
    <name evidence="8" type="ORF">AUJ29_00330</name>
</gene>
<dbReference type="PANTHER" id="PTHR13887:SF14">
    <property type="entry name" value="DISULFIDE BOND FORMATION PROTEIN D"/>
    <property type="match status" value="1"/>
</dbReference>
<accession>A0A1J4U602</accession>
<dbReference type="EMBL" id="MNVB01000009">
    <property type="protein sequence ID" value="OIO18221.1"/>
    <property type="molecule type" value="Genomic_DNA"/>
</dbReference>
<reference evidence="8 9" key="1">
    <citation type="journal article" date="2016" name="Environ. Microbiol.">
        <title>Genomic resolution of a cold subsurface aquifer community provides metabolic insights for novel microbes adapted to high CO concentrations.</title>
        <authorList>
            <person name="Probst A.J."/>
            <person name="Castelle C.J."/>
            <person name="Singh A."/>
            <person name="Brown C.T."/>
            <person name="Anantharaman K."/>
            <person name="Sharon I."/>
            <person name="Hug L.A."/>
            <person name="Burstein D."/>
            <person name="Emerson J.B."/>
            <person name="Thomas B.C."/>
            <person name="Banfield J.F."/>
        </authorList>
    </citation>
    <scope>NUCLEOTIDE SEQUENCE [LARGE SCALE GENOMIC DNA]</scope>
    <source>
        <strain evidence="8">CG1_02_38_13</strain>
    </source>
</reference>
<keyword evidence="6" id="KW-0812">Transmembrane</keyword>
<comment type="caution">
    <text evidence="8">The sequence shown here is derived from an EMBL/GenBank/DDBJ whole genome shotgun (WGS) entry which is preliminary data.</text>
</comment>
<keyword evidence="3" id="KW-0560">Oxidoreductase</keyword>
<dbReference type="GO" id="GO:0016491">
    <property type="term" value="F:oxidoreductase activity"/>
    <property type="evidence" value="ECO:0007669"/>
    <property type="project" value="UniProtKB-KW"/>
</dbReference>
<evidence type="ECO:0000313" key="9">
    <source>
        <dbReference type="Proteomes" id="UP000182465"/>
    </source>
</evidence>
<dbReference type="AlphaFoldDB" id="A0A1J4U602"/>
<dbReference type="InterPro" id="IPR036249">
    <property type="entry name" value="Thioredoxin-like_sf"/>
</dbReference>
<evidence type="ECO:0000313" key="8">
    <source>
        <dbReference type="EMBL" id="OIO18221.1"/>
    </source>
</evidence>
<evidence type="ECO:0000256" key="1">
    <source>
        <dbReference type="ARBA" id="ARBA00005791"/>
    </source>
</evidence>
<evidence type="ECO:0000259" key="7">
    <source>
        <dbReference type="PROSITE" id="PS51352"/>
    </source>
</evidence>
<comment type="similarity">
    <text evidence="1">Belongs to the thioredoxin family. DsbA subfamily.</text>
</comment>
<dbReference type="Pfam" id="PF13462">
    <property type="entry name" value="Thioredoxin_4"/>
    <property type="match status" value="1"/>
</dbReference>
<dbReference type="PANTHER" id="PTHR13887">
    <property type="entry name" value="GLUTATHIONE S-TRANSFERASE KAPPA"/>
    <property type="match status" value="1"/>
</dbReference>
<keyword evidence="4" id="KW-1015">Disulfide bond</keyword>